<dbReference type="RefSeq" id="WP_234862072.1">
    <property type="nucleotide sequence ID" value="NZ_JAKEVZ010000010.1"/>
</dbReference>
<dbReference type="GO" id="GO:0016301">
    <property type="term" value="F:kinase activity"/>
    <property type="evidence" value="ECO:0007669"/>
    <property type="project" value="UniProtKB-KW"/>
</dbReference>
<keyword evidence="1" id="KW-0472">Membrane</keyword>
<evidence type="ECO:0000313" key="4">
    <source>
        <dbReference type="Proteomes" id="UP001201449"/>
    </source>
</evidence>
<keyword evidence="1" id="KW-0812">Transmembrane</keyword>
<keyword evidence="1" id="KW-1133">Transmembrane helix</keyword>
<feature type="transmembrane region" description="Helical" evidence="1">
    <location>
        <begin position="82"/>
        <end position="104"/>
    </location>
</feature>
<dbReference type="Proteomes" id="UP001201449">
    <property type="component" value="Unassembled WGS sequence"/>
</dbReference>
<evidence type="ECO:0000313" key="3">
    <source>
        <dbReference type="EMBL" id="MCF1752165.1"/>
    </source>
</evidence>
<gene>
    <name evidence="3" type="ORF">L0U89_13920</name>
</gene>
<feature type="transmembrane region" description="Helical" evidence="1">
    <location>
        <begin position="43"/>
        <end position="61"/>
    </location>
</feature>
<keyword evidence="3" id="KW-0808">Transferase</keyword>
<keyword evidence="3" id="KW-0418">Kinase</keyword>
<feature type="transmembrane region" description="Helical" evidence="1">
    <location>
        <begin position="12"/>
        <end position="37"/>
    </location>
</feature>
<evidence type="ECO:0000259" key="2">
    <source>
        <dbReference type="Pfam" id="PF06580"/>
    </source>
</evidence>
<dbReference type="PANTHER" id="PTHR34220:SF7">
    <property type="entry name" value="SENSOR HISTIDINE KINASE YPDA"/>
    <property type="match status" value="1"/>
</dbReference>
<name>A0ABS9BXV3_9BACT</name>
<dbReference type="PANTHER" id="PTHR34220">
    <property type="entry name" value="SENSOR HISTIDINE KINASE YPDA"/>
    <property type="match status" value="1"/>
</dbReference>
<dbReference type="Pfam" id="PF06580">
    <property type="entry name" value="His_kinase"/>
    <property type="match status" value="1"/>
</dbReference>
<dbReference type="Gene3D" id="3.30.565.10">
    <property type="entry name" value="Histidine kinase-like ATPase, C-terminal domain"/>
    <property type="match status" value="1"/>
</dbReference>
<accession>A0ABS9BXV3</accession>
<reference evidence="3 4" key="1">
    <citation type="submission" date="2022-01" db="EMBL/GenBank/DDBJ databases">
        <title>Mariniradius saccharolyticus sp. nov., isolated from sediment of a river.</title>
        <authorList>
            <person name="Liu H."/>
        </authorList>
    </citation>
    <scope>NUCLEOTIDE SEQUENCE [LARGE SCALE GENOMIC DNA]</scope>
    <source>
        <strain evidence="3 4">RY-2</strain>
    </source>
</reference>
<comment type="caution">
    <text evidence="3">The sequence shown here is derived from an EMBL/GenBank/DDBJ whole genome shotgun (WGS) entry which is preliminary data.</text>
</comment>
<dbReference type="SUPFAM" id="SSF55874">
    <property type="entry name" value="ATPase domain of HSP90 chaperone/DNA topoisomerase II/histidine kinase"/>
    <property type="match status" value="1"/>
</dbReference>
<dbReference type="InterPro" id="IPR036890">
    <property type="entry name" value="HATPase_C_sf"/>
</dbReference>
<keyword evidence="4" id="KW-1185">Reference proteome</keyword>
<proteinExistence type="predicted"/>
<evidence type="ECO:0000256" key="1">
    <source>
        <dbReference type="SAM" id="Phobius"/>
    </source>
</evidence>
<dbReference type="InterPro" id="IPR010559">
    <property type="entry name" value="Sig_transdc_His_kin_internal"/>
</dbReference>
<dbReference type="EMBL" id="JAKEVZ010000010">
    <property type="protein sequence ID" value="MCF1752165.1"/>
    <property type="molecule type" value="Genomic_DNA"/>
</dbReference>
<feature type="domain" description="Signal transduction histidine kinase internal region" evidence="2">
    <location>
        <begin position="163"/>
        <end position="241"/>
    </location>
</feature>
<organism evidence="3 4">
    <name type="scientific">Mariniradius sediminis</name>
    <dbReference type="NCBI Taxonomy" id="2909237"/>
    <lineage>
        <taxon>Bacteria</taxon>
        <taxon>Pseudomonadati</taxon>
        <taxon>Bacteroidota</taxon>
        <taxon>Cytophagia</taxon>
        <taxon>Cytophagales</taxon>
        <taxon>Cyclobacteriaceae</taxon>
        <taxon>Mariniradius</taxon>
    </lineage>
</organism>
<protein>
    <submittedName>
        <fullName evidence="3">Histidine kinase</fullName>
    </submittedName>
</protein>
<sequence length="361" mass="41112">MKKIVLNKNQLYWLFQVLGWGSIILVETVNYTFFIVGEFSWDYVGQFAILSVTGILTSHIYKKLFIRSAVFEKTLSTIWVRAFADTFFMTAIMVSVLYGITLYANPNAKIDTQFLISYFGQIMNVARYVVVWIIIYYLYHVLKKHQEIAEQKLLVENLAKTSELELLKSQLNPHFLFNALNSIKALVLIDTEKSREAIIKLSELLRFTLNYEKTPLISISEEINEVVKYLELEKIRFGNRLDVKIDLQAETLDAKIPPAMILTLAENAIKHGITQLPDGGLIEITASANSQNVKIEVSNSGVLKDNQNKGIGLKNTTKRLHSLFGDKSDLVLKRKSDNQVSVTITYPLKYNAHGHQMLSGR</sequence>
<feature type="transmembrane region" description="Helical" evidence="1">
    <location>
        <begin position="116"/>
        <end position="139"/>
    </location>
</feature>
<dbReference type="InterPro" id="IPR050640">
    <property type="entry name" value="Bact_2-comp_sensor_kinase"/>
</dbReference>